<dbReference type="AlphaFoldDB" id="A0AA38NYW1"/>
<gene>
    <name evidence="3" type="ORF">F5878DRAFT_633391</name>
</gene>
<keyword evidence="4" id="KW-1185">Reference proteome</keyword>
<feature type="region of interest" description="Disordered" evidence="1">
    <location>
        <begin position="106"/>
        <end position="140"/>
    </location>
</feature>
<feature type="domain" description="DUF6532" evidence="2">
    <location>
        <begin position="13"/>
        <end position="73"/>
    </location>
</feature>
<dbReference type="Pfam" id="PF20149">
    <property type="entry name" value="DUF6532"/>
    <property type="match status" value="1"/>
</dbReference>
<dbReference type="InterPro" id="IPR045341">
    <property type="entry name" value="DUF6532"/>
</dbReference>
<feature type="compositionally biased region" description="Acidic residues" evidence="1">
    <location>
        <begin position="127"/>
        <end position="140"/>
    </location>
</feature>
<dbReference type="Proteomes" id="UP001163846">
    <property type="component" value="Unassembled WGS sequence"/>
</dbReference>
<evidence type="ECO:0000259" key="2">
    <source>
        <dbReference type="Pfam" id="PF20149"/>
    </source>
</evidence>
<protein>
    <recommendedName>
        <fullName evidence="2">DUF6532 domain-containing protein</fullName>
    </recommendedName>
</protein>
<feature type="compositionally biased region" description="Basic and acidic residues" evidence="1">
    <location>
        <begin position="110"/>
        <end position="126"/>
    </location>
</feature>
<evidence type="ECO:0000256" key="1">
    <source>
        <dbReference type="SAM" id="MobiDB-lite"/>
    </source>
</evidence>
<organism evidence="3 4">
    <name type="scientific">Lentinula raphanica</name>
    <dbReference type="NCBI Taxonomy" id="153919"/>
    <lineage>
        <taxon>Eukaryota</taxon>
        <taxon>Fungi</taxon>
        <taxon>Dikarya</taxon>
        <taxon>Basidiomycota</taxon>
        <taxon>Agaricomycotina</taxon>
        <taxon>Agaricomycetes</taxon>
        <taxon>Agaricomycetidae</taxon>
        <taxon>Agaricales</taxon>
        <taxon>Marasmiineae</taxon>
        <taxon>Omphalotaceae</taxon>
        <taxon>Lentinula</taxon>
    </lineage>
</organism>
<sequence>MLVFLRYIFESHMATTFEGYFSTISLPMLACVCTMVRVSLMEWSTGKLEKVKKFSEQSFKVYYDAYLKDLELWHSMKPSVSLNIRRKMFDKVKAKCAGKTETGVTTHISGKVEDELRAQMEARTGDTSDESSDPGSDVDC</sequence>
<comment type="caution">
    <text evidence="3">The sequence shown here is derived from an EMBL/GenBank/DDBJ whole genome shotgun (WGS) entry which is preliminary data.</text>
</comment>
<evidence type="ECO:0000313" key="4">
    <source>
        <dbReference type="Proteomes" id="UP001163846"/>
    </source>
</evidence>
<evidence type="ECO:0000313" key="3">
    <source>
        <dbReference type="EMBL" id="KAJ3833169.1"/>
    </source>
</evidence>
<accession>A0AA38NYW1</accession>
<dbReference type="EMBL" id="MU806757">
    <property type="protein sequence ID" value="KAJ3833169.1"/>
    <property type="molecule type" value="Genomic_DNA"/>
</dbReference>
<reference evidence="3" key="1">
    <citation type="submission" date="2022-08" db="EMBL/GenBank/DDBJ databases">
        <authorList>
            <consortium name="DOE Joint Genome Institute"/>
            <person name="Min B."/>
            <person name="Riley R."/>
            <person name="Sierra-Patev S."/>
            <person name="Naranjo-Ortiz M."/>
            <person name="Looney B."/>
            <person name="Konkel Z."/>
            <person name="Slot J.C."/>
            <person name="Sakamoto Y."/>
            <person name="Steenwyk J.L."/>
            <person name="Rokas A."/>
            <person name="Carro J."/>
            <person name="Camarero S."/>
            <person name="Ferreira P."/>
            <person name="Molpeceres G."/>
            <person name="Ruiz-Duenas F.J."/>
            <person name="Serrano A."/>
            <person name="Henrissat B."/>
            <person name="Drula E."/>
            <person name="Hughes K.W."/>
            <person name="Mata J.L."/>
            <person name="Ishikawa N.K."/>
            <person name="Vargas-Isla R."/>
            <person name="Ushijima S."/>
            <person name="Smith C.A."/>
            <person name="Ahrendt S."/>
            <person name="Andreopoulos W."/>
            <person name="He G."/>
            <person name="Labutti K."/>
            <person name="Lipzen A."/>
            <person name="Ng V."/>
            <person name="Sandor L."/>
            <person name="Barry K."/>
            <person name="Martinez A.T."/>
            <person name="Xiao Y."/>
            <person name="Gibbons J.G."/>
            <person name="Terashima K."/>
            <person name="Hibbett D.S."/>
            <person name="Grigoriev I.V."/>
        </authorList>
    </citation>
    <scope>NUCLEOTIDE SEQUENCE</scope>
    <source>
        <strain evidence="3">TFB9207</strain>
    </source>
</reference>
<proteinExistence type="predicted"/>
<name>A0AA38NYW1_9AGAR</name>